<keyword evidence="2" id="KW-1185">Reference proteome</keyword>
<dbReference type="Proteomes" id="UP001500630">
    <property type="component" value="Unassembled WGS sequence"/>
</dbReference>
<protein>
    <submittedName>
        <fullName evidence="1">Uncharacterized protein</fullName>
    </submittedName>
</protein>
<sequence>MLVYTLLHDFEVFEGPLPDLSGVADLGELARLLWDVSDARLG</sequence>
<name>A0ABP6YZL7_9ACTN</name>
<proteinExistence type="predicted"/>
<organism evidence="1 2">
    <name type="scientific">Nonomuraea rosea</name>
    <dbReference type="NCBI Taxonomy" id="638574"/>
    <lineage>
        <taxon>Bacteria</taxon>
        <taxon>Bacillati</taxon>
        <taxon>Actinomycetota</taxon>
        <taxon>Actinomycetes</taxon>
        <taxon>Streptosporangiales</taxon>
        <taxon>Streptosporangiaceae</taxon>
        <taxon>Nonomuraea</taxon>
    </lineage>
</organism>
<evidence type="ECO:0000313" key="2">
    <source>
        <dbReference type="Proteomes" id="UP001500630"/>
    </source>
</evidence>
<accession>A0ABP6YZL7</accession>
<dbReference type="EMBL" id="BAABDQ010000027">
    <property type="protein sequence ID" value="GAA3591916.1"/>
    <property type="molecule type" value="Genomic_DNA"/>
</dbReference>
<comment type="caution">
    <text evidence="1">The sequence shown here is derived from an EMBL/GenBank/DDBJ whole genome shotgun (WGS) entry which is preliminary data.</text>
</comment>
<dbReference type="RefSeq" id="WP_345571711.1">
    <property type="nucleotide sequence ID" value="NZ_BAABDQ010000027.1"/>
</dbReference>
<gene>
    <name evidence="1" type="ORF">GCM10022419_088450</name>
</gene>
<evidence type="ECO:0000313" key="1">
    <source>
        <dbReference type="EMBL" id="GAA3591916.1"/>
    </source>
</evidence>
<reference evidence="2" key="1">
    <citation type="journal article" date="2019" name="Int. J. Syst. Evol. Microbiol.">
        <title>The Global Catalogue of Microorganisms (GCM) 10K type strain sequencing project: providing services to taxonomists for standard genome sequencing and annotation.</title>
        <authorList>
            <consortium name="The Broad Institute Genomics Platform"/>
            <consortium name="The Broad Institute Genome Sequencing Center for Infectious Disease"/>
            <person name="Wu L."/>
            <person name="Ma J."/>
        </authorList>
    </citation>
    <scope>NUCLEOTIDE SEQUENCE [LARGE SCALE GENOMIC DNA]</scope>
    <source>
        <strain evidence="2">JCM 17326</strain>
    </source>
</reference>